<reference evidence="2 3" key="1">
    <citation type="submission" date="2020-06" db="EMBL/GenBank/DDBJ databases">
        <title>Nonomuraea sp. SMC257, a novel actinomycete isolated from soil.</title>
        <authorList>
            <person name="Chanama M."/>
        </authorList>
    </citation>
    <scope>NUCLEOTIDE SEQUENCE [LARGE SCALE GENOMIC DNA]</scope>
    <source>
        <strain evidence="2 3">SMC257</strain>
    </source>
</reference>
<name>A0A7Y6I6Y5_9ACTN</name>
<evidence type="ECO:0000256" key="1">
    <source>
        <dbReference type="SAM" id="MobiDB-lite"/>
    </source>
</evidence>
<dbReference type="InterPro" id="IPR025449">
    <property type="entry name" value="JetB"/>
</dbReference>
<evidence type="ECO:0000313" key="2">
    <source>
        <dbReference type="EMBL" id="NUW31584.1"/>
    </source>
</evidence>
<dbReference type="Pfam" id="PF13835">
    <property type="entry name" value="DUF4194"/>
    <property type="match status" value="1"/>
</dbReference>
<organism evidence="2 3">
    <name type="scientific">Nonomuraea montanisoli</name>
    <dbReference type="NCBI Taxonomy" id="2741721"/>
    <lineage>
        <taxon>Bacteria</taxon>
        <taxon>Bacillati</taxon>
        <taxon>Actinomycetota</taxon>
        <taxon>Actinomycetes</taxon>
        <taxon>Streptosporangiales</taxon>
        <taxon>Streptosporangiaceae</taxon>
        <taxon>Nonomuraea</taxon>
    </lineage>
</organism>
<comment type="caution">
    <text evidence="2">The sequence shown here is derived from an EMBL/GenBank/DDBJ whole genome shotgun (WGS) entry which is preliminary data.</text>
</comment>
<dbReference type="AlphaFoldDB" id="A0A7Y6I6Y5"/>
<feature type="compositionally biased region" description="Acidic residues" evidence="1">
    <location>
        <begin position="12"/>
        <end position="22"/>
    </location>
</feature>
<sequence length="266" mass="29940">MLEPHPSKPGDSIEEAPSEYDEQFVATDEDLADDSDADRSTLALFSGDEGGLSLEQRRALVCLMRNKFVSAAGNPAEWRVIREHSRLLKSRLNDMFLDLHVDLQHEVAYKRKVISDGADFPTLLKNTAYTREETILLVYLRHRYRAEQQAGHDDVTVERQELLDYIATFRPPHATDRSRDKGRADKAVDNMVASRVLTRTNDVDRLRISSVIAVLLPLARLAELHEWLIAKNGGQGSTAEDLGTDIDDELQDVDEADDVVEMETLG</sequence>
<dbReference type="Proteomes" id="UP000586042">
    <property type="component" value="Unassembled WGS sequence"/>
</dbReference>
<gene>
    <name evidence="2" type="ORF">HTZ77_09115</name>
</gene>
<proteinExistence type="predicted"/>
<dbReference type="RefSeq" id="WP_175589025.1">
    <property type="nucleotide sequence ID" value="NZ_JABWGN010000003.1"/>
</dbReference>
<protein>
    <submittedName>
        <fullName evidence="2">DUF4194 domain-containing protein</fullName>
    </submittedName>
</protein>
<feature type="region of interest" description="Disordered" evidence="1">
    <location>
        <begin position="1"/>
        <end position="22"/>
    </location>
</feature>
<dbReference type="EMBL" id="JABWGN010000003">
    <property type="protein sequence ID" value="NUW31584.1"/>
    <property type="molecule type" value="Genomic_DNA"/>
</dbReference>
<accession>A0A7Y6I6Y5</accession>
<keyword evidence="3" id="KW-1185">Reference proteome</keyword>
<evidence type="ECO:0000313" key="3">
    <source>
        <dbReference type="Proteomes" id="UP000586042"/>
    </source>
</evidence>